<evidence type="ECO:0000256" key="1">
    <source>
        <dbReference type="ARBA" id="ARBA00010774"/>
    </source>
</evidence>
<name>A0A3P3YCJ0_PLABS</name>
<dbReference type="GO" id="GO:0006139">
    <property type="term" value="P:nucleobase-containing compound metabolic process"/>
    <property type="evidence" value="ECO:0007669"/>
    <property type="project" value="UniProtKB-ARBA"/>
</dbReference>
<evidence type="ECO:0000313" key="6">
    <source>
        <dbReference type="Proteomes" id="UP000290189"/>
    </source>
</evidence>
<dbReference type="Gene3D" id="3.60.10.10">
    <property type="entry name" value="Endonuclease/exonuclease/phosphatase"/>
    <property type="match status" value="1"/>
</dbReference>
<protein>
    <recommendedName>
        <fullName evidence="4">Endonuclease/exonuclease/phosphatase domain-containing protein</fullName>
    </recommendedName>
</protein>
<feature type="region of interest" description="Disordered" evidence="3">
    <location>
        <begin position="1"/>
        <end position="31"/>
    </location>
</feature>
<dbReference type="PANTHER" id="PTHR12121">
    <property type="entry name" value="CARBON CATABOLITE REPRESSOR PROTEIN 4"/>
    <property type="match status" value="1"/>
</dbReference>
<dbReference type="Pfam" id="PF03372">
    <property type="entry name" value="Exo_endo_phos"/>
    <property type="match status" value="1"/>
</dbReference>
<dbReference type="InterPro" id="IPR050410">
    <property type="entry name" value="CCR4/nocturin_mRNA_transcr"/>
</dbReference>
<keyword evidence="5" id="KW-0496">Mitochondrion</keyword>
<reference evidence="5 6" key="1">
    <citation type="submission" date="2018-03" db="EMBL/GenBank/DDBJ databases">
        <authorList>
            <person name="Fogelqvist J."/>
        </authorList>
    </citation>
    <scope>NUCLEOTIDE SEQUENCE [LARGE SCALE GENOMIC DNA]</scope>
</reference>
<sequence>MRPPKPTTMTAASALDSTCRRSSIASTKSKPRHKTIQYDNSVCSYWPTVKGRGARVPGSQYAGAAAVFGRTAATLTTTMQSRVRVLSLNALAQSLVTPTTFPQMIIQPVDRRRQIMFEHVARVAPDVICLQEVDDDERPDIVDRFGLDYHISSMSKKQARHSTLTLVKRNSVVVDVAFTDYEYEETTIAMCATADSDDCLMVVNSHLRWEEYGKIAKAQATNIAAVIEEAMDECKERPRVVWCGDFNCTPKDIWKRIPRTLTLRDAFNLEPSPTWCSPRGIALRLDYMLHSPGVRPVQIDRPLRPPPDQDPLRWALQTYGTDHIPLSAVLEFTADPRAEPSRTTEMEVPDV</sequence>
<evidence type="ECO:0000256" key="2">
    <source>
        <dbReference type="ARBA" id="ARBA00022801"/>
    </source>
</evidence>
<dbReference type="InterPro" id="IPR005135">
    <property type="entry name" value="Endo/exonuclease/phosphatase"/>
</dbReference>
<feature type="domain" description="Endonuclease/exonuclease/phosphatase" evidence="4">
    <location>
        <begin position="111"/>
        <end position="323"/>
    </location>
</feature>
<organism evidence="5 6">
    <name type="scientific">Plasmodiophora brassicae</name>
    <name type="common">Clubroot disease agent</name>
    <dbReference type="NCBI Taxonomy" id="37360"/>
    <lineage>
        <taxon>Eukaryota</taxon>
        <taxon>Sar</taxon>
        <taxon>Rhizaria</taxon>
        <taxon>Endomyxa</taxon>
        <taxon>Phytomyxea</taxon>
        <taxon>Plasmodiophorida</taxon>
        <taxon>Plasmodiophoridae</taxon>
        <taxon>Plasmodiophora</taxon>
    </lineage>
</organism>
<evidence type="ECO:0000256" key="3">
    <source>
        <dbReference type="SAM" id="MobiDB-lite"/>
    </source>
</evidence>
<evidence type="ECO:0000313" key="5">
    <source>
        <dbReference type="EMBL" id="SPQ97884.1"/>
    </source>
</evidence>
<gene>
    <name evidence="5" type="ORF">PLBR_LOCUS5099</name>
</gene>
<dbReference type="SUPFAM" id="SSF56219">
    <property type="entry name" value="DNase I-like"/>
    <property type="match status" value="1"/>
</dbReference>
<evidence type="ECO:0000259" key="4">
    <source>
        <dbReference type="Pfam" id="PF03372"/>
    </source>
</evidence>
<dbReference type="EMBL" id="OVEO01000008">
    <property type="protein sequence ID" value="SPQ97884.1"/>
    <property type="molecule type" value="Genomic_DNA"/>
</dbReference>
<dbReference type="Proteomes" id="UP000290189">
    <property type="component" value="Unassembled WGS sequence"/>
</dbReference>
<proteinExistence type="inferred from homology"/>
<dbReference type="InterPro" id="IPR036691">
    <property type="entry name" value="Endo/exonu/phosph_ase_sf"/>
</dbReference>
<dbReference type="AlphaFoldDB" id="A0A3P3YCJ0"/>
<keyword evidence="2" id="KW-0378">Hydrolase</keyword>
<dbReference type="PANTHER" id="PTHR12121:SF45">
    <property type="entry name" value="NOCTURNIN"/>
    <property type="match status" value="1"/>
</dbReference>
<accession>A0A3P3YCJ0</accession>
<geneLocation type="mitochondrion" evidence="5"/>
<dbReference type="GO" id="GO:0000175">
    <property type="term" value="F:3'-5'-RNA exonuclease activity"/>
    <property type="evidence" value="ECO:0007669"/>
    <property type="project" value="TreeGrafter"/>
</dbReference>
<comment type="similarity">
    <text evidence="1">Belongs to the CCR4/nocturin family.</text>
</comment>